<feature type="non-terminal residue" evidence="1">
    <location>
        <position position="72"/>
    </location>
</feature>
<feature type="non-terminal residue" evidence="1">
    <location>
        <position position="1"/>
    </location>
</feature>
<evidence type="ECO:0000313" key="2">
    <source>
        <dbReference type="Proteomes" id="UP001642360"/>
    </source>
</evidence>
<sequence>KEERVMELIRILQSYCVASGQSANFHKYGIIFFDNTFEEQKNFYSHLLGTQPLLHHAKYLGIPIAYGSSKSE</sequence>
<keyword evidence="2" id="KW-1185">Reference proteome</keyword>
<proteinExistence type="predicted"/>
<dbReference type="EMBL" id="CAUOFW020000996">
    <property type="protein sequence ID" value="CAK9139865.1"/>
    <property type="molecule type" value="Genomic_DNA"/>
</dbReference>
<dbReference type="AlphaFoldDB" id="A0ABC8R4D8"/>
<organism evidence="1 2">
    <name type="scientific">Ilex paraguariensis</name>
    <name type="common">yerba mate</name>
    <dbReference type="NCBI Taxonomy" id="185542"/>
    <lineage>
        <taxon>Eukaryota</taxon>
        <taxon>Viridiplantae</taxon>
        <taxon>Streptophyta</taxon>
        <taxon>Embryophyta</taxon>
        <taxon>Tracheophyta</taxon>
        <taxon>Spermatophyta</taxon>
        <taxon>Magnoliopsida</taxon>
        <taxon>eudicotyledons</taxon>
        <taxon>Gunneridae</taxon>
        <taxon>Pentapetalae</taxon>
        <taxon>asterids</taxon>
        <taxon>campanulids</taxon>
        <taxon>Aquifoliales</taxon>
        <taxon>Aquifoliaceae</taxon>
        <taxon>Ilex</taxon>
    </lineage>
</organism>
<name>A0ABC8R4D8_9AQUA</name>
<comment type="caution">
    <text evidence="1">The sequence shown here is derived from an EMBL/GenBank/DDBJ whole genome shotgun (WGS) entry which is preliminary data.</text>
</comment>
<gene>
    <name evidence="1" type="ORF">ILEXP_LOCUS7279</name>
</gene>
<evidence type="ECO:0000313" key="1">
    <source>
        <dbReference type="EMBL" id="CAK9139865.1"/>
    </source>
</evidence>
<protein>
    <submittedName>
        <fullName evidence="1">Uncharacterized protein</fullName>
    </submittedName>
</protein>
<dbReference type="Proteomes" id="UP001642360">
    <property type="component" value="Unassembled WGS sequence"/>
</dbReference>
<accession>A0ABC8R4D8</accession>
<reference evidence="1 2" key="1">
    <citation type="submission" date="2024-02" db="EMBL/GenBank/DDBJ databases">
        <authorList>
            <person name="Vignale AGUSTIN F."/>
            <person name="Sosa J E."/>
            <person name="Modenutti C."/>
        </authorList>
    </citation>
    <scope>NUCLEOTIDE SEQUENCE [LARGE SCALE GENOMIC DNA]</scope>
</reference>